<name>A0A202BCZ0_CHRVL</name>
<dbReference type="AlphaFoldDB" id="A0A202BCZ0"/>
<protein>
    <submittedName>
        <fullName evidence="1">Uncharacterized protein</fullName>
    </submittedName>
</protein>
<evidence type="ECO:0000313" key="1">
    <source>
        <dbReference type="EMBL" id="OVE49423.1"/>
    </source>
</evidence>
<comment type="caution">
    <text evidence="1">The sequence shown here is derived from an EMBL/GenBank/DDBJ whole genome shotgun (WGS) entry which is preliminary data.</text>
</comment>
<reference evidence="1 2" key="1">
    <citation type="submission" date="2017-05" db="EMBL/GenBank/DDBJ databases">
        <title>Chromobacterium violaceum GHPS1 isolated from Hydrocarbon polluted soil in French Guiana display an awesome secondary metabolite arsenal and a battery of drug and heavy-metal-resistance and detoxification of xenobiotics proteins.</title>
        <authorList>
            <person name="Belbahri L."/>
        </authorList>
    </citation>
    <scope>NUCLEOTIDE SEQUENCE [LARGE SCALE GENOMIC DNA]</scope>
    <source>
        <strain evidence="1 2">GHPS1</strain>
    </source>
</reference>
<proteinExistence type="predicted"/>
<dbReference type="RefSeq" id="WP_087697485.1">
    <property type="nucleotide sequence ID" value="NZ_NHOO01000004.1"/>
</dbReference>
<organism evidence="1 2">
    <name type="scientific">Chromobacterium violaceum</name>
    <dbReference type="NCBI Taxonomy" id="536"/>
    <lineage>
        <taxon>Bacteria</taxon>
        <taxon>Pseudomonadati</taxon>
        <taxon>Pseudomonadota</taxon>
        <taxon>Betaproteobacteria</taxon>
        <taxon>Neisseriales</taxon>
        <taxon>Chromobacteriaceae</taxon>
        <taxon>Chromobacterium</taxon>
    </lineage>
</organism>
<dbReference type="Proteomes" id="UP000196342">
    <property type="component" value="Unassembled WGS sequence"/>
</dbReference>
<evidence type="ECO:0000313" key="2">
    <source>
        <dbReference type="Proteomes" id="UP000196342"/>
    </source>
</evidence>
<dbReference type="EMBL" id="NHOO01000004">
    <property type="protein sequence ID" value="OVE49423.1"/>
    <property type="molecule type" value="Genomic_DNA"/>
</dbReference>
<accession>A0A202BCZ0</accession>
<sequence>MIQGRVLFVDDEDMLAEPGGKLPSLYDLKPDILSTSAEFDLVIYQGARSRGYEVVIKSRLGVHGHIEPAYNQSQTVSPHSIFA</sequence>
<gene>
    <name evidence="1" type="ORF">CBW21_05945</name>
</gene>
<keyword evidence="2" id="KW-1185">Reference proteome</keyword>